<dbReference type="EMBL" id="OBMM01000002">
    <property type="protein sequence ID" value="SOC16715.1"/>
    <property type="molecule type" value="Genomic_DNA"/>
</dbReference>
<evidence type="ECO:0000313" key="3">
    <source>
        <dbReference type="Proteomes" id="UP000219068"/>
    </source>
</evidence>
<evidence type="ECO:0000313" key="2">
    <source>
        <dbReference type="EMBL" id="SOC16715.1"/>
    </source>
</evidence>
<dbReference type="Proteomes" id="UP000219068">
    <property type="component" value="Unassembled WGS sequence"/>
</dbReference>
<protein>
    <submittedName>
        <fullName evidence="2">Protein N-acetyltransferase, RimJ/RimL family</fullName>
    </submittedName>
</protein>
<reference evidence="2 3" key="1">
    <citation type="submission" date="2017-08" db="EMBL/GenBank/DDBJ databases">
        <authorList>
            <person name="de Groot N.N."/>
        </authorList>
    </citation>
    <scope>NUCLEOTIDE SEQUENCE [LARGE SCALE GENOMIC DNA]</scope>
    <source>
        <strain evidence="2 3">USBA 78</strain>
    </source>
</reference>
<feature type="domain" description="N-acetyltransferase" evidence="1">
    <location>
        <begin position="12"/>
        <end position="177"/>
    </location>
</feature>
<proteinExistence type="predicted"/>
<accession>A0A285T771</accession>
<dbReference type="SUPFAM" id="SSF55729">
    <property type="entry name" value="Acyl-CoA N-acyltransferases (Nat)"/>
    <property type="match status" value="1"/>
</dbReference>
<dbReference type="Pfam" id="PF13302">
    <property type="entry name" value="Acetyltransf_3"/>
    <property type="match status" value="1"/>
</dbReference>
<dbReference type="AlphaFoldDB" id="A0A285T771"/>
<dbReference type="InterPro" id="IPR000182">
    <property type="entry name" value="GNAT_dom"/>
</dbReference>
<dbReference type="InterPro" id="IPR016181">
    <property type="entry name" value="Acyl_CoA_acyltransferase"/>
</dbReference>
<dbReference type="PROSITE" id="PS51186">
    <property type="entry name" value="GNAT"/>
    <property type="match status" value="1"/>
</dbReference>
<dbReference type="InterPro" id="IPR051531">
    <property type="entry name" value="N-acetyltransferase"/>
</dbReference>
<dbReference type="Gene3D" id="3.40.630.30">
    <property type="match status" value="1"/>
</dbReference>
<sequence>MILTKPIITERLILRTLEPQDIGNQYLSWMQDPEVTQYLEARFSPPTNTGDLFDFVNTNNKSHNTILLGIFIKGKHSHIGNIKIGPIQTEHARTDIGYILGDKSSWRKGYATEAIKAATQYAIEHLNLKKIKAGCYELNVGSAKALMRSGFTHEATIPYDCIYEGRRISSLIFSRNV</sequence>
<gene>
    <name evidence="2" type="ORF">SAMN05428964_102397</name>
</gene>
<name>A0A285T771_9PROT</name>
<organism evidence="2 3">
    <name type="scientific">Thalassospira xiamenensis</name>
    <dbReference type="NCBI Taxonomy" id="220697"/>
    <lineage>
        <taxon>Bacteria</taxon>
        <taxon>Pseudomonadati</taxon>
        <taxon>Pseudomonadota</taxon>
        <taxon>Alphaproteobacteria</taxon>
        <taxon>Rhodospirillales</taxon>
        <taxon>Thalassospiraceae</taxon>
        <taxon>Thalassospira</taxon>
    </lineage>
</organism>
<keyword evidence="2" id="KW-0808">Transferase</keyword>
<dbReference type="PANTHER" id="PTHR43792">
    <property type="entry name" value="GNAT FAMILY, PUTATIVE (AFU_ORTHOLOGUE AFUA_3G00765)-RELATED-RELATED"/>
    <property type="match status" value="1"/>
</dbReference>
<dbReference type="GO" id="GO:0016747">
    <property type="term" value="F:acyltransferase activity, transferring groups other than amino-acyl groups"/>
    <property type="evidence" value="ECO:0007669"/>
    <property type="project" value="InterPro"/>
</dbReference>
<dbReference type="RefSeq" id="WP_082824687.1">
    <property type="nucleotide sequence ID" value="NZ_OBMM01000002.1"/>
</dbReference>
<evidence type="ECO:0000259" key="1">
    <source>
        <dbReference type="PROSITE" id="PS51186"/>
    </source>
</evidence>